<gene>
    <name evidence="2" type="ORF">CANINC_000747</name>
</gene>
<feature type="transmembrane region" description="Helical" evidence="1">
    <location>
        <begin position="49"/>
        <end position="71"/>
    </location>
</feature>
<keyword evidence="1" id="KW-0472">Membrane</keyword>
<evidence type="ECO:0000313" key="2">
    <source>
        <dbReference type="EMBL" id="TID30592.1"/>
    </source>
</evidence>
<organism evidence="2 3">
    <name type="scientific">Pichia inconspicua</name>
    <dbReference type="NCBI Taxonomy" id="52247"/>
    <lineage>
        <taxon>Eukaryota</taxon>
        <taxon>Fungi</taxon>
        <taxon>Dikarya</taxon>
        <taxon>Ascomycota</taxon>
        <taxon>Saccharomycotina</taxon>
        <taxon>Pichiomycetes</taxon>
        <taxon>Pichiales</taxon>
        <taxon>Pichiaceae</taxon>
        <taxon>Pichia</taxon>
    </lineage>
</organism>
<protein>
    <submittedName>
        <fullName evidence="2">Uncharacterized protein</fullName>
    </submittedName>
</protein>
<reference evidence="2 3" key="1">
    <citation type="journal article" date="2019" name="Front. Genet.">
        <title>Whole-Genome Sequencing of the Opportunistic Yeast Pathogen Candida inconspicua Uncovers Its Hybrid Origin.</title>
        <authorList>
            <person name="Mixao V."/>
            <person name="Hansen A.P."/>
            <person name="Saus E."/>
            <person name="Boekhout T."/>
            <person name="Lass-Florl C."/>
            <person name="Gabaldon T."/>
        </authorList>
    </citation>
    <scope>NUCLEOTIDE SEQUENCE [LARGE SCALE GENOMIC DNA]</scope>
    <source>
        <strain evidence="2 3">CBS 180</strain>
    </source>
</reference>
<accession>A0A4T0X6G0</accession>
<dbReference type="AlphaFoldDB" id="A0A4T0X6G0"/>
<keyword evidence="3" id="KW-1185">Reference proteome</keyword>
<dbReference type="OrthoDB" id="1461976at2759"/>
<dbReference type="Proteomes" id="UP000307173">
    <property type="component" value="Unassembled WGS sequence"/>
</dbReference>
<dbReference type="EMBL" id="SELW01000129">
    <property type="protein sequence ID" value="TID30592.1"/>
    <property type="molecule type" value="Genomic_DNA"/>
</dbReference>
<comment type="caution">
    <text evidence="2">The sequence shown here is derived from an EMBL/GenBank/DDBJ whole genome shotgun (WGS) entry which is preliminary data.</text>
</comment>
<sequence>MSTITTKTVTKGLVTTDTLGNDFKVPDYTIKTILDAIPKKCYNRVVAKSFFYVFRDILCAVVFGTIAHYTIPLIPN</sequence>
<dbReference type="STRING" id="52247.A0A4T0X6G0"/>
<evidence type="ECO:0000256" key="1">
    <source>
        <dbReference type="SAM" id="Phobius"/>
    </source>
</evidence>
<keyword evidence="1" id="KW-0812">Transmembrane</keyword>
<keyword evidence="1" id="KW-1133">Transmembrane helix</keyword>
<proteinExistence type="predicted"/>
<feature type="non-terminal residue" evidence="2">
    <location>
        <position position="76"/>
    </location>
</feature>
<name>A0A4T0X6G0_9ASCO</name>
<evidence type="ECO:0000313" key="3">
    <source>
        <dbReference type="Proteomes" id="UP000307173"/>
    </source>
</evidence>